<feature type="transmembrane region" description="Helical" evidence="6">
    <location>
        <begin position="320"/>
        <end position="338"/>
    </location>
</feature>
<feature type="transmembrane region" description="Helical" evidence="6">
    <location>
        <begin position="149"/>
        <end position="165"/>
    </location>
</feature>
<evidence type="ECO:0000256" key="3">
    <source>
        <dbReference type="ARBA" id="ARBA00022692"/>
    </source>
</evidence>
<evidence type="ECO:0000256" key="6">
    <source>
        <dbReference type="SAM" id="Phobius"/>
    </source>
</evidence>
<evidence type="ECO:0000256" key="4">
    <source>
        <dbReference type="ARBA" id="ARBA00022989"/>
    </source>
</evidence>
<feature type="transmembrane region" description="Helical" evidence="6">
    <location>
        <begin position="203"/>
        <end position="227"/>
    </location>
</feature>
<feature type="transmembrane region" description="Helical" evidence="6">
    <location>
        <begin position="38"/>
        <end position="58"/>
    </location>
</feature>
<comment type="subcellular location">
    <subcellularLocation>
        <location evidence="1">Cell membrane</location>
        <topology evidence="1">Multi-pass membrane protein</topology>
    </subcellularLocation>
</comment>
<evidence type="ECO:0000256" key="5">
    <source>
        <dbReference type="ARBA" id="ARBA00023136"/>
    </source>
</evidence>
<keyword evidence="4 6" id="KW-1133">Transmembrane helix</keyword>
<feature type="transmembrane region" description="Helical" evidence="6">
    <location>
        <begin position="90"/>
        <end position="108"/>
    </location>
</feature>
<feature type="transmembrane region" description="Helical" evidence="6">
    <location>
        <begin position="284"/>
        <end position="308"/>
    </location>
</feature>
<dbReference type="AlphaFoldDB" id="A0A7M3VHU7"/>
<evidence type="ECO:0000256" key="2">
    <source>
        <dbReference type="ARBA" id="ARBA00022475"/>
    </source>
</evidence>
<keyword evidence="5 6" id="KW-0472">Membrane</keyword>
<gene>
    <name evidence="7" type="primary">rfbX</name>
    <name evidence="7" type="ORF">VP153_00011</name>
    <name evidence="8" type="ORF">VP301_00011</name>
</gene>
<reference evidence="7" key="1">
    <citation type="submission" date="2020-08" db="EMBL/GenBank/DDBJ databases">
        <title>Genetic structure, function and evolution of capsule biosynthesis loci in Vibrio parahaemolyticus.</title>
        <authorList>
            <person name="Li L."/>
            <person name="Bian S."/>
        </authorList>
    </citation>
    <scope>NUCLEOTIDE SEQUENCE</scope>
    <source>
        <strain evidence="7">VP153</strain>
        <strain evidence="8">VP301</strain>
    </source>
</reference>
<dbReference type="InterPro" id="IPR050833">
    <property type="entry name" value="Poly_Biosynth_Transport"/>
</dbReference>
<dbReference type="InterPro" id="IPR002797">
    <property type="entry name" value="Polysacc_synth"/>
</dbReference>
<dbReference type="EMBL" id="MT898051">
    <property type="protein sequence ID" value="QOS16428.1"/>
    <property type="molecule type" value="Genomic_DNA"/>
</dbReference>
<protein>
    <submittedName>
        <fullName evidence="7">Putative O-antigen transporter</fullName>
    </submittedName>
</protein>
<keyword evidence="2" id="KW-1003">Cell membrane</keyword>
<name>A0A7M3VHU7_VIBPH</name>
<evidence type="ECO:0000313" key="7">
    <source>
        <dbReference type="EMBL" id="QOS14836.1"/>
    </source>
</evidence>
<organism evidence="7">
    <name type="scientific">Vibrio parahaemolyticus</name>
    <dbReference type="NCBI Taxonomy" id="670"/>
    <lineage>
        <taxon>Bacteria</taxon>
        <taxon>Pseudomonadati</taxon>
        <taxon>Pseudomonadota</taxon>
        <taxon>Gammaproteobacteria</taxon>
        <taxon>Vibrionales</taxon>
        <taxon>Vibrionaceae</taxon>
        <taxon>Vibrio</taxon>
    </lineage>
</organism>
<sequence>MSKLKEITKNFIGFGVIDLIGLVIPIVTMPLLTRALGATSYGIYLLILTVLYFGHTIIDYGTHYTSVRELSKNRNNFSVKNSLFVQTQSLRLFLATVYILCCLGYAVFYGSEEFLFYMSVAAIPYLIGYALTPVWYYQGMSEMMLVTKVMLASKFANLLVILFFINNESDISNALMATSLPSLLSGIYLTYSCKKNEKLSIKFSFGFLSTLKSSFHVFIGLLAPNLYNSIPTIILGTSYPPEQFAKFAIASRLCSVVVTLQNVLAKAVYPVISRIKESQVSKLIIANVFVSVPPIIFIFLFGEYVLGVFLGKEFSSANEYLIILIVGVLFVGVANSYSQGYFLPKGLDKLYRNISLRVSLISGGLALVLITHYGLIGGALSITTARFLFFMDYYVSYKLQSRKVKQS</sequence>
<dbReference type="Pfam" id="PF01943">
    <property type="entry name" value="Polysacc_synt"/>
    <property type="match status" value="1"/>
</dbReference>
<proteinExistence type="predicted"/>
<dbReference type="PANTHER" id="PTHR30250:SF11">
    <property type="entry name" value="O-ANTIGEN TRANSPORTER-RELATED"/>
    <property type="match status" value="1"/>
</dbReference>
<dbReference type="PANTHER" id="PTHR30250">
    <property type="entry name" value="PST FAMILY PREDICTED COLANIC ACID TRANSPORTER"/>
    <property type="match status" value="1"/>
</dbReference>
<accession>A0A7M3VHU7</accession>
<feature type="transmembrane region" description="Helical" evidence="6">
    <location>
        <begin position="12"/>
        <end position="32"/>
    </location>
</feature>
<dbReference type="EMBL" id="MT898008">
    <property type="protein sequence ID" value="QOS14836.1"/>
    <property type="molecule type" value="Genomic_DNA"/>
</dbReference>
<dbReference type="RefSeq" id="WP_045603891.1">
    <property type="nucleotide sequence ID" value="NZ_CP046776.1"/>
</dbReference>
<evidence type="ECO:0000256" key="1">
    <source>
        <dbReference type="ARBA" id="ARBA00004651"/>
    </source>
</evidence>
<feature type="transmembrane region" description="Helical" evidence="6">
    <location>
        <begin position="114"/>
        <end position="137"/>
    </location>
</feature>
<feature type="transmembrane region" description="Helical" evidence="6">
    <location>
        <begin position="171"/>
        <end position="191"/>
    </location>
</feature>
<evidence type="ECO:0000313" key="8">
    <source>
        <dbReference type="EMBL" id="QOS16428.1"/>
    </source>
</evidence>
<feature type="transmembrane region" description="Helical" evidence="6">
    <location>
        <begin position="247"/>
        <end position="272"/>
    </location>
</feature>
<keyword evidence="3 6" id="KW-0812">Transmembrane</keyword>
<dbReference type="GO" id="GO:0005886">
    <property type="term" value="C:plasma membrane"/>
    <property type="evidence" value="ECO:0007669"/>
    <property type="project" value="UniProtKB-SubCell"/>
</dbReference>